<dbReference type="STRING" id="76947.GCA_002080435_02395"/>
<organism evidence="1 2">
    <name type="scientific">Sphingobium herbicidovorans (strain ATCC 700291 / DSM 11019 / CCUG 56400 / KCTC 2939 / LMG 18315 / NBRC 16415 / MH)</name>
    <name type="common">Sphingomonas herbicidovorans</name>
    <dbReference type="NCBI Taxonomy" id="1219045"/>
    <lineage>
        <taxon>Bacteria</taxon>
        <taxon>Pseudomonadati</taxon>
        <taxon>Pseudomonadota</taxon>
        <taxon>Alphaproteobacteria</taxon>
        <taxon>Sphingomonadales</taxon>
        <taxon>Sphingomonadaceae</taxon>
        <taxon>Sphingobium</taxon>
    </lineage>
</organism>
<evidence type="ECO:0000313" key="2">
    <source>
        <dbReference type="Proteomes" id="UP000024284"/>
    </source>
</evidence>
<protein>
    <submittedName>
        <fullName evidence="1">Uncharacterized protein</fullName>
    </submittedName>
</protein>
<dbReference type="AlphaFoldDB" id="A0A086PE76"/>
<keyword evidence="2" id="KW-1185">Reference proteome</keyword>
<dbReference type="EMBL" id="JFZA02000002">
    <property type="protein sequence ID" value="KFG91694.1"/>
    <property type="molecule type" value="Genomic_DNA"/>
</dbReference>
<dbReference type="Proteomes" id="UP000024284">
    <property type="component" value="Unassembled WGS sequence"/>
</dbReference>
<name>A0A086PE76_SPHHM</name>
<dbReference type="RefSeq" id="WP_037462574.1">
    <property type="nucleotide sequence ID" value="NZ_BCZD01000018.1"/>
</dbReference>
<accession>A0A086PE76</accession>
<comment type="caution">
    <text evidence="1">The sequence shown here is derived from an EMBL/GenBank/DDBJ whole genome shotgun (WGS) entry which is preliminary data.</text>
</comment>
<dbReference type="PATRIC" id="fig|1219045.3.peg.562"/>
<proteinExistence type="predicted"/>
<evidence type="ECO:0000313" key="1">
    <source>
        <dbReference type="EMBL" id="KFG91694.1"/>
    </source>
</evidence>
<gene>
    <name evidence="1" type="ORF">BV98_000552</name>
</gene>
<reference evidence="1" key="1">
    <citation type="submission" date="2014-08" db="EMBL/GenBank/DDBJ databases">
        <title>Draft genome sequences of Sphingobium herbicidovorans.</title>
        <authorList>
            <person name="Gan H.M."/>
            <person name="Gan H.Y."/>
            <person name="Savka M.A."/>
        </authorList>
    </citation>
    <scope>NUCLEOTIDE SEQUENCE [LARGE SCALE GENOMIC DNA]</scope>
    <source>
        <strain evidence="1">NBRC 16415</strain>
    </source>
</reference>
<sequence length="98" mass="10816">MSGILQRLFGIMPERSIASFRAEALEAVRIAQPANIFSPPSPDAPGEGTLDIEGYKHVIAHPREYYLCSHCKDGPWHRSWTISANRHKILGPCCTGAD</sequence>